<dbReference type="PANTHER" id="PTHR34218">
    <property type="entry name" value="PEPTIDASE S45 PENICILLIN AMIDASE"/>
    <property type="match status" value="1"/>
</dbReference>
<feature type="transmembrane region" description="Helical" evidence="7">
    <location>
        <begin position="9"/>
        <end position="32"/>
    </location>
</feature>
<proteinExistence type="inferred from homology"/>
<evidence type="ECO:0000256" key="7">
    <source>
        <dbReference type="SAM" id="Phobius"/>
    </source>
</evidence>
<sequence length="799" mass="88724">MAMQIFRRFFFYLLFILSALVIGGTGTGLLILRNSMPRLDGNAVLNHLSAPVTISSGQHGIPVITANNRADALRALGYVSARDRLFQMDLMRRKNAGRLAELFGQAAVKSDIRARTCGFYKVAKAVMEKLPPEHKRYLEAYAEGVNGYIDAAPALAFEFTVLDYQPEPWKPEDTVLVIVGMFDTLTAAAEQEERMLSVMEKSLPKEIVAFLTPDTDRFTDRLLGSAESRRPAQPIPAAALETVLATHPSSVEKPVETVQLRDFATGSNAWAVSGTKTPDGRAILANDMHLGISVPNIWYRSEINYGAAHTAGVILPGTPLMVAGSNNHIAWGSTNLSGDFLDLVSLELNPEKPDEYKVAGNWQRFEQTTETISVKDAKTQQIEVRGTVWGPVAAELLLDKPVAVHWTALDGVVVTMELLELEQTETLQQAIRMVNHTAGPPLNFLLADKNGQIAWTFMGRIPRRFGNDGSVSRSWADGTIGWNGYVEAQNLPRVVNPVSGMLVSANDRRLGRQFPYVIGRQFANGYRAYRITQRLGEMKDLNENSLFELQLDTKNEFHAFYQQLALTVLSPAIIEQQPELRELRGYLLAWNGRADTDSKGFALLVEFRKHLAEAVFSPFLTACRKLDKNFSYSWTYIDTPLQAMLTAKPPRLLPDPIHYKNWNAFILGQLRQSARQLQAKYPNMKLSDLTWGKVNKAHFAHPFSRAVPLLGLLLDMPEDQLAGCSSCIRVAGPKFGATERLVVSPAHLDQGILHMPGGQSAHPLSPYYRDQHYYWVHGLPIDLLAGKSAHSLTLKPGSN</sequence>
<reference evidence="8 9" key="1">
    <citation type="submission" date="2020-02" db="EMBL/GenBank/DDBJ databases">
        <authorList>
            <person name="Hogendoorn C."/>
        </authorList>
    </citation>
    <scope>NUCLEOTIDE SEQUENCE [LARGE SCALE GENOMIC DNA]</scope>
    <source>
        <strain evidence="8">METHB21</strain>
    </source>
</reference>
<keyword evidence="7" id="KW-0472">Membrane</keyword>
<evidence type="ECO:0000256" key="1">
    <source>
        <dbReference type="ARBA" id="ARBA00006586"/>
    </source>
</evidence>
<dbReference type="GO" id="GO:0046872">
    <property type="term" value="F:metal ion binding"/>
    <property type="evidence" value="ECO:0007669"/>
    <property type="project" value="UniProtKB-KW"/>
</dbReference>
<comment type="caution">
    <text evidence="8">The sequence shown here is derived from an EMBL/GenBank/DDBJ whole genome shotgun (WGS) entry which is preliminary data.</text>
</comment>
<protein>
    <submittedName>
        <fullName evidence="8">Penicillin amidase</fullName>
    </submittedName>
</protein>
<evidence type="ECO:0000256" key="5">
    <source>
        <dbReference type="PIRSR" id="PIRSR001227-1"/>
    </source>
</evidence>
<dbReference type="PANTHER" id="PTHR34218:SF4">
    <property type="entry name" value="ACYL-HOMOSERINE LACTONE ACYLASE QUIP"/>
    <property type="match status" value="1"/>
</dbReference>
<feature type="active site" description="Nucleophile" evidence="5">
    <location>
        <position position="267"/>
    </location>
</feature>
<evidence type="ECO:0000256" key="3">
    <source>
        <dbReference type="ARBA" id="ARBA00023145"/>
    </source>
</evidence>
<feature type="binding site" evidence="6">
    <location>
        <position position="339"/>
    </location>
    <ligand>
        <name>Ca(2+)</name>
        <dbReference type="ChEBI" id="CHEBI:29108"/>
    </ligand>
</feature>
<keyword evidence="7" id="KW-1133">Transmembrane helix</keyword>
<evidence type="ECO:0000256" key="6">
    <source>
        <dbReference type="PIRSR" id="PIRSR001227-2"/>
    </source>
</evidence>
<evidence type="ECO:0000313" key="8">
    <source>
        <dbReference type="EMBL" id="CAA9892260.1"/>
    </source>
</evidence>
<dbReference type="Gene3D" id="1.10.439.10">
    <property type="entry name" value="Penicillin Amidohydrolase, domain 1"/>
    <property type="match status" value="1"/>
</dbReference>
<evidence type="ECO:0000313" key="9">
    <source>
        <dbReference type="Proteomes" id="UP000494216"/>
    </source>
</evidence>
<dbReference type="Gene3D" id="1.10.1400.10">
    <property type="match status" value="1"/>
</dbReference>
<keyword evidence="2" id="KW-0378">Hydrolase</keyword>
<dbReference type="AlphaFoldDB" id="A0A8S0WKX1"/>
<keyword evidence="7" id="KW-0812">Transmembrane</keyword>
<feature type="binding site" evidence="6">
    <location>
        <position position="342"/>
    </location>
    <ligand>
        <name>Ca(2+)</name>
        <dbReference type="ChEBI" id="CHEBI:29108"/>
    </ligand>
</feature>
<dbReference type="PIRSF" id="PIRSF001227">
    <property type="entry name" value="Pen_acylase"/>
    <property type="match status" value="1"/>
</dbReference>
<dbReference type="InterPro" id="IPR043147">
    <property type="entry name" value="Penicillin_amidase_A-knob"/>
</dbReference>
<dbReference type="GO" id="GO:0016811">
    <property type="term" value="F:hydrolase activity, acting on carbon-nitrogen (but not peptide) bonds, in linear amides"/>
    <property type="evidence" value="ECO:0007669"/>
    <property type="project" value="InterPro"/>
</dbReference>
<dbReference type="InterPro" id="IPR023343">
    <property type="entry name" value="Penicillin_amidase_dom1"/>
</dbReference>
<evidence type="ECO:0000256" key="2">
    <source>
        <dbReference type="ARBA" id="ARBA00022801"/>
    </source>
</evidence>
<dbReference type="GO" id="GO:0017000">
    <property type="term" value="P:antibiotic biosynthetic process"/>
    <property type="evidence" value="ECO:0007669"/>
    <property type="project" value="InterPro"/>
</dbReference>
<dbReference type="InterPro" id="IPR043146">
    <property type="entry name" value="Penicillin_amidase_N_B-knob"/>
</dbReference>
<dbReference type="InterPro" id="IPR029055">
    <property type="entry name" value="Ntn_hydrolases_N"/>
</dbReference>
<keyword evidence="9" id="KW-1185">Reference proteome</keyword>
<organism evidence="8 9">
    <name type="scientific">Candidatus Methylobacter favarea</name>
    <dbReference type="NCBI Taxonomy" id="2707345"/>
    <lineage>
        <taxon>Bacteria</taxon>
        <taxon>Pseudomonadati</taxon>
        <taxon>Pseudomonadota</taxon>
        <taxon>Gammaproteobacteria</taxon>
        <taxon>Methylococcales</taxon>
        <taxon>Methylococcaceae</taxon>
        <taxon>Methylobacter</taxon>
    </lineage>
</organism>
<dbReference type="EMBL" id="CADCXN010000094">
    <property type="protein sequence ID" value="CAA9892260.1"/>
    <property type="molecule type" value="Genomic_DNA"/>
</dbReference>
<dbReference type="CDD" id="cd03747">
    <property type="entry name" value="Ntn_PGA_like"/>
    <property type="match status" value="1"/>
</dbReference>
<dbReference type="Pfam" id="PF01804">
    <property type="entry name" value="Penicil_amidase"/>
    <property type="match status" value="1"/>
</dbReference>
<accession>A0A8S0WKX1</accession>
<comment type="subunit">
    <text evidence="4">Heterodimer of an alpha subunit and a beta subunit processed from the same precursor.</text>
</comment>
<dbReference type="Proteomes" id="UP000494216">
    <property type="component" value="Unassembled WGS sequence"/>
</dbReference>
<evidence type="ECO:0000256" key="4">
    <source>
        <dbReference type="ARBA" id="ARBA00038735"/>
    </source>
</evidence>
<dbReference type="SUPFAM" id="SSF56235">
    <property type="entry name" value="N-terminal nucleophile aminohydrolases (Ntn hydrolases)"/>
    <property type="match status" value="1"/>
</dbReference>
<dbReference type="Gene3D" id="3.60.20.10">
    <property type="entry name" value="Glutamine Phosphoribosylpyrophosphate, subunit 1, domain 1"/>
    <property type="match status" value="1"/>
</dbReference>
<gene>
    <name evidence="8" type="ORF">METHB2_620005</name>
</gene>
<dbReference type="InterPro" id="IPR002692">
    <property type="entry name" value="S45"/>
</dbReference>
<name>A0A8S0WKX1_9GAMM</name>
<dbReference type="Gene3D" id="2.30.120.10">
    <property type="match status" value="1"/>
</dbReference>
<comment type="similarity">
    <text evidence="1">Belongs to the peptidase S45 family.</text>
</comment>
<keyword evidence="3" id="KW-0865">Zymogen</keyword>
<feature type="binding site" evidence="6">
    <location>
        <position position="192"/>
    </location>
    <ligand>
        <name>Ca(2+)</name>
        <dbReference type="ChEBI" id="CHEBI:29108"/>
    </ligand>
</feature>
<comment type="cofactor">
    <cofactor evidence="6">
        <name>Ca(2+)</name>
        <dbReference type="ChEBI" id="CHEBI:29108"/>
    </cofactor>
    <text evidence="6">Binds 1 Ca(2+) ion per dimer.</text>
</comment>
<keyword evidence="6" id="KW-0106">Calcium</keyword>
<keyword evidence="6" id="KW-0479">Metal-binding</keyword>
<dbReference type="InterPro" id="IPR014395">
    <property type="entry name" value="Pen/GL7ACA/AHL_acylase"/>
</dbReference>
<dbReference type="RefSeq" id="WP_246247061.1">
    <property type="nucleotide sequence ID" value="NZ_CADCXN010000094.1"/>
</dbReference>